<dbReference type="InterPro" id="IPR036838">
    <property type="entry name" value="Ribosomal_uS10_dom_sf"/>
</dbReference>
<dbReference type="GO" id="GO:0005840">
    <property type="term" value="C:ribosome"/>
    <property type="evidence" value="ECO:0007669"/>
    <property type="project" value="UniProtKB-KW"/>
</dbReference>
<dbReference type="GO" id="GO:0006412">
    <property type="term" value="P:translation"/>
    <property type="evidence" value="ECO:0007669"/>
    <property type="project" value="InterPro"/>
</dbReference>
<dbReference type="InterPro" id="IPR027486">
    <property type="entry name" value="Ribosomal_uS10_dom"/>
</dbReference>
<feature type="domain" description="Small ribosomal subunit protein uS10" evidence="4">
    <location>
        <begin position="14"/>
        <end position="109"/>
    </location>
</feature>
<dbReference type="GO" id="GO:1990904">
    <property type="term" value="C:ribonucleoprotein complex"/>
    <property type="evidence" value="ECO:0007669"/>
    <property type="project" value="UniProtKB-KW"/>
</dbReference>
<keyword evidence="3" id="KW-0687">Ribonucleoprotein</keyword>
<evidence type="ECO:0000256" key="1">
    <source>
        <dbReference type="ARBA" id="ARBA00007102"/>
    </source>
</evidence>
<dbReference type="AlphaFoldDB" id="V6M0I4"/>
<reference evidence="5 6" key="1">
    <citation type="journal article" date="2014" name="PLoS Genet.">
        <title>The Genome of Spironucleus salmonicida Highlights a Fish Pathogen Adapted to Fluctuating Environments.</title>
        <authorList>
            <person name="Xu F."/>
            <person name="Jerlstrom-Hultqvist J."/>
            <person name="Einarsson E."/>
            <person name="Astvaldsson A."/>
            <person name="Svard S.G."/>
            <person name="Andersson J.O."/>
        </authorList>
    </citation>
    <scope>NUCLEOTIDE SEQUENCE</scope>
    <source>
        <strain evidence="6">ATCC 50377</strain>
    </source>
</reference>
<dbReference type="Proteomes" id="UP000018208">
    <property type="component" value="Unassembled WGS sequence"/>
</dbReference>
<dbReference type="EMBL" id="AUWU02000007">
    <property type="protein sequence ID" value="KAH0571278.1"/>
    <property type="molecule type" value="Genomic_DNA"/>
</dbReference>
<comment type="similarity">
    <text evidence="1">Belongs to the universal ribosomal protein uS10 family.</text>
</comment>
<dbReference type="HAMAP" id="MF_00508">
    <property type="entry name" value="Ribosomal_uS10"/>
    <property type="match status" value="1"/>
</dbReference>
<keyword evidence="7" id="KW-1185">Reference proteome</keyword>
<proteinExistence type="inferred from homology"/>
<dbReference type="Gene3D" id="3.30.70.600">
    <property type="entry name" value="Ribosomal protein S10 domain"/>
    <property type="match status" value="1"/>
</dbReference>
<organism evidence="5">
    <name type="scientific">Spironucleus salmonicida</name>
    <dbReference type="NCBI Taxonomy" id="348837"/>
    <lineage>
        <taxon>Eukaryota</taxon>
        <taxon>Metamonada</taxon>
        <taxon>Diplomonadida</taxon>
        <taxon>Hexamitidae</taxon>
        <taxon>Hexamitinae</taxon>
        <taxon>Spironucleus</taxon>
    </lineage>
</organism>
<dbReference type="PANTHER" id="PTHR11700">
    <property type="entry name" value="30S RIBOSOMAL PROTEIN S10 FAMILY MEMBER"/>
    <property type="match status" value="1"/>
</dbReference>
<evidence type="ECO:0000256" key="3">
    <source>
        <dbReference type="ARBA" id="ARBA00023274"/>
    </source>
</evidence>
<keyword evidence="2 5" id="KW-0689">Ribosomal protein</keyword>
<gene>
    <name evidence="5" type="ORF">SS50377_13447</name>
    <name evidence="6" type="ORF">SS50377_27579</name>
</gene>
<name>V6M0I4_9EUKA</name>
<reference evidence="6" key="2">
    <citation type="submission" date="2020-12" db="EMBL/GenBank/DDBJ databases">
        <title>New Spironucleus salmonicida genome in near-complete chromosomes.</title>
        <authorList>
            <person name="Xu F."/>
            <person name="Kurt Z."/>
            <person name="Jimenez-Gonzalez A."/>
            <person name="Astvaldsson A."/>
            <person name="Andersson J.O."/>
            <person name="Svard S.G."/>
        </authorList>
    </citation>
    <scope>NUCLEOTIDE SEQUENCE</scope>
    <source>
        <strain evidence="6">ATCC 50377</strain>
    </source>
</reference>
<dbReference type="VEuPathDB" id="GiardiaDB:SS50377_27579"/>
<protein>
    <submittedName>
        <fullName evidence="5">Ribosomal protein S20</fullName>
    </submittedName>
</protein>
<evidence type="ECO:0000256" key="2">
    <source>
        <dbReference type="ARBA" id="ARBA00022980"/>
    </source>
</evidence>
<dbReference type="Pfam" id="PF00338">
    <property type="entry name" value="Ribosomal_S10"/>
    <property type="match status" value="1"/>
</dbReference>
<dbReference type="SMART" id="SM01403">
    <property type="entry name" value="Ribosomal_S10"/>
    <property type="match status" value="1"/>
</dbReference>
<evidence type="ECO:0000313" key="7">
    <source>
        <dbReference type="Proteomes" id="UP000018208"/>
    </source>
</evidence>
<dbReference type="EMBL" id="KI546073">
    <property type="protein sequence ID" value="EST46644.1"/>
    <property type="molecule type" value="Genomic_DNA"/>
</dbReference>
<dbReference type="SUPFAM" id="SSF54999">
    <property type="entry name" value="Ribosomal protein S10"/>
    <property type="match status" value="1"/>
</dbReference>
<dbReference type="GO" id="GO:0003735">
    <property type="term" value="F:structural constituent of ribosome"/>
    <property type="evidence" value="ECO:0007669"/>
    <property type="project" value="InterPro"/>
</dbReference>
<accession>V6M0I4</accession>
<dbReference type="InterPro" id="IPR001848">
    <property type="entry name" value="Ribosomal_uS10"/>
</dbReference>
<sequence length="112" mass="12707">MAEDKKVSQTLTYKLVLVAKDLPLVENFCRKLKQSTEGCNVKISGATRLPVKRLAITTRKSPCGNGSNTWDRYELRLYKRTFNVTSSPEELQELFKTCKNPAGVQLTIQQIE</sequence>
<evidence type="ECO:0000259" key="4">
    <source>
        <dbReference type="SMART" id="SM01403"/>
    </source>
</evidence>
<evidence type="ECO:0000313" key="6">
    <source>
        <dbReference type="EMBL" id="KAH0571278.1"/>
    </source>
</evidence>
<evidence type="ECO:0000313" key="5">
    <source>
        <dbReference type="EMBL" id="EST46644.1"/>
    </source>
</evidence>
<dbReference type="OrthoDB" id="10248551at2759"/>